<dbReference type="InterPro" id="IPR000688">
    <property type="entry name" value="HypA/HybF"/>
</dbReference>
<feature type="binding site" evidence="5">
    <location>
        <position position="77"/>
    </location>
    <ligand>
        <name>Zn(2+)</name>
        <dbReference type="ChEBI" id="CHEBI:29105"/>
    </ligand>
</feature>
<dbReference type="EMBL" id="FWXY01000010">
    <property type="protein sequence ID" value="SMC79496.1"/>
    <property type="molecule type" value="Genomic_DNA"/>
</dbReference>
<dbReference type="AlphaFoldDB" id="A0A1W2C319"/>
<evidence type="ECO:0000313" key="6">
    <source>
        <dbReference type="EMBL" id="SMC79496.1"/>
    </source>
</evidence>
<dbReference type="PANTHER" id="PTHR34535">
    <property type="entry name" value="HYDROGENASE MATURATION FACTOR HYPA"/>
    <property type="match status" value="1"/>
</dbReference>
<keyword evidence="3 5" id="KW-0479">Metal-binding</keyword>
<feature type="binding site" evidence="5">
    <location>
        <position position="90"/>
    </location>
    <ligand>
        <name>Zn(2+)</name>
        <dbReference type="ChEBI" id="CHEBI:29105"/>
    </ligand>
</feature>
<keyword evidence="2 5" id="KW-0533">Nickel</keyword>
<gene>
    <name evidence="5" type="primary">hypA</name>
    <name evidence="6" type="ORF">SAMN02746065_11099</name>
</gene>
<dbReference type="Gene3D" id="3.30.2320.80">
    <property type="match status" value="1"/>
</dbReference>
<sequence>MHEMGIAQQMISIALEAIPKDLPDPRVEQMNLRVGRLAAVVEDSLRFCFEIISKDTCLEGAKLVIETVPVKARCRRCHHEWEVEDVVFTCPSCERGEIEVLSGRELEVASLELAD</sequence>
<accession>A0A1W2C319</accession>
<protein>
    <recommendedName>
        <fullName evidence="5">Hydrogenase maturation factor HypA</fullName>
    </recommendedName>
</protein>
<comment type="function">
    <text evidence="5">Involved in the maturation of [NiFe] hydrogenases. Required for nickel insertion into the metal center of the hydrogenase.</text>
</comment>
<name>A0A1W2C319_9BACT</name>
<evidence type="ECO:0000256" key="2">
    <source>
        <dbReference type="ARBA" id="ARBA00022596"/>
    </source>
</evidence>
<dbReference type="NCBIfam" id="TIGR00100">
    <property type="entry name" value="hypA"/>
    <property type="match status" value="1"/>
</dbReference>
<dbReference type="GO" id="GO:0051604">
    <property type="term" value="P:protein maturation"/>
    <property type="evidence" value="ECO:0007669"/>
    <property type="project" value="InterPro"/>
</dbReference>
<evidence type="ECO:0000313" key="7">
    <source>
        <dbReference type="Proteomes" id="UP000192418"/>
    </source>
</evidence>
<dbReference type="PIRSF" id="PIRSF004761">
    <property type="entry name" value="Hydrgn_mat_HypA"/>
    <property type="match status" value="1"/>
</dbReference>
<organism evidence="6 7">
    <name type="scientific">Desulfocicer vacuolatum DSM 3385</name>
    <dbReference type="NCBI Taxonomy" id="1121400"/>
    <lineage>
        <taxon>Bacteria</taxon>
        <taxon>Pseudomonadati</taxon>
        <taxon>Thermodesulfobacteriota</taxon>
        <taxon>Desulfobacteria</taxon>
        <taxon>Desulfobacterales</taxon>
        <taxon>Desulfobacteraceae</taxon>
        <taxon>Desulfocicer</taxon>
    </lineage>
</organism>
<keyword evidence="4 5" id="KW-0862">Zinc</keyword>
<dbReference type="Proteomes" id="UP000192418">
    <property type="component" value="Unassembled WGS sequence"/>
</dbReference>
<dbReference type="STRING" id="1121400.SAMN02746065_11099"/>
<proteinExistence type="inferred from homology"/>
<evidence type="ECO:0000256" key="4">
    <source>
        <dbReference type="ARBA" id="ARBA00022833"/>
    </source>
</evidence>
<reference evidence="6 7" key="1">
    <citation type="submission" date="2017-04" db="EMBL/GenBank/DDBJ databases">
        <authorList>
            <person name="Afonso C.L."/>
            <person name="Miller P.J."/>
            <person name="Scott M.A."/>
            <person name="Spackman E."/>
            <person name="Goraichik I."/>
            <person name="Dimitrov K.M."/>
            <person name="Suarez D.L."/>
            <person name="Swayne D.E."/>
        </authorList>
    </citation>
    <scope>NUCLEOTIDE SEQUENCE [LARGE SCALE GENOMIC DNA]</scope>
    <source>
        <strain evidence="6 7">DSM 3385</strain>
    </source>
</reference>
<dbReference type="HAMAP" id="MF_00213">
    <property type="entry name" value="HypA_HybF"/>
    <property type="match status" value="1"/>
</dbReference>
<keyword evidence="7" id="KW-1185">Reference proteome</keyword>
<evidence type="ECO:0000256" key="3">
    <source>
        <dbReference type="ARBA" id="ARBA00022723"/>
    </source>
</evidence>
<comment type="similarity">
    <text evidence="1 5">Belongs to the HypA/HybF family.</text>
</comment>
<evidence type="ECO:0000256" key="1">
    <source>
        <dbReference type="ARBA" id="ARBA00010748"/>
    </source>
</evidence>
<dbReference type="OrthoDB" id="9800361at2"/>
<dbReference type="PANTHER" id="PTHR34535:SF3">
    <property type="entry name" value="HYDROGENASE MATURATION FACTOR HYPA"/>
    <property type="match status" value="1"/>
</dbReference>
<evidence type="ECO:0000256" key="5">
    <source>
        <dbReference type="HAMAP-Rule" id="MF_00213"/>
    </source>
</evidence>
<dbReference type="GO" id="GO:0008270">
    <property type="term" value="F:zinc ion binding"/>
    <property type="evidence" value="ECO:0007669"/>
    <property type="project" value="UniProtKB-UniRule"/>
</dbReference>
<dbReference type="InterPro" id="IPR020538">
    <property type="entry name" value="Hydgase_Ni_incorp_HypA/HybF_CS"/>
</dbReference>
<dbReference type="Pfam" id="PF01155">
    <property type="entry name" value="HypA"/>
    <property type="match status" value="1"/>
</dbReference>
<feature type="binding site" evidence="5">
    <location>
        <position position="93"/>
    </location>
    <ligand>
        <name>Zn(2+)</name>
        <dbReference type="ChEBI" id="CHEBI:29105"/>
    </ligand>
</feature>
<dbReference type="PROSITE" id="PS01249">
    <property type="entry name" value="HYPA"/>
    <property type="match status" value="1"/>
</dbReference>
<feature type="binding site" evidence="5">
    <location>
        <position position="74"/>
    </location>
    <ligand>
        <name>Zn(2+)</name>
        <dbReference type="ChEBI" id="CHEBI:29105"/>
    </ligand>
</feature>
<feature type="binding site" evidence="5">
    <location>
        <position position="2"/>
    </location>
    <ligand>
        <name>Ni(2+)</name>
        <dbReference type="ChEBI" id="CHEBI:49786"/>
    </ligand>
</feature>
<dbReference type="GO" id="GO:0016151">
    <property type="term" value="F:nickel cation binding"/>
    <property type="evidence" value="ECO:0007669"/>
    <property type="project" value="UniProtKB-UniRule"/>
</dbReference>